<accession>A0A929PWM2</accession>
<gene>
    <name evidence="3" type="ORF">IRJ16_05485</name>
</gene>
<dbReference type="RefSeq" id="WP_194110523.1">
    <property type="nucleotide sequence ID" value="NZ_JADFFL010000002.1"/>
</dbReference>
<feature type="region of interest" description="Disordered" evidence="1">
    <location>
        <begin position="184"/>
        <end position="211"/>
    </location>
</feature>
<dbReference type="AlphaFoldDB" id="A0A929PWM2"/>
<evidence type="ECO:0000256" key="2">
    <source>
        <dbReference type="SAM" id="SignalP"/>
    </source>
</evidence>
<keyword evidence="2" id="KW-0732">Signal</keyword>
<proteinExistence type="predicted"/>
<feature type="signal peptide" evidence="2">
    <location>
        <begin position="1"/>
        <end position="19"/>
    </location>
</feature>
<reference evidence="3" key="1">
    <citation type="submission" date="2020-10" db="EMBL/GenBank/DDBJ databases">
        <title>Mucilaginibacter mali sp. nov., isolated from rhizosphere soil of apple orchard.</title>
        <authorList>
            <person name="Lee J.-S."/>
            <person name="Kim H.S."/>
            <person name="Kim J.-S."/>
        </authorList>
    </citation>
    <scope>NUCLEOTIDE SEQUENCE</scope>
    <source>
        <strain evidence="3">KCTC 22746</strain>
    </source>
</reference>
<name>A0A929PWM2_9SPHI</name>
<sequence>MKRLVLLLVAIMAISSAKAQQEMDFPFQGGQRVMADYFTNTVNATELMKQRGAYGLVIMKFTADNKGSIIKMVVYYADDASLPEPVIAAMKGTNGKWIIPAKEKSYDFIIPFSINLDGPIEASAKPMFDFYNSRQPITTKDQVPLNTVSLLPTVQIKYIYHPPLKRKTEKVTPFVDTVVAKPLAKKPAATTDKKPTSTKPAATKPVKKDGV</sequence>
<keyword evidence="4" id="KW-1185">Reference proteome</keyword>
<evidence type="ECO:0008006" key="5">
    <source>
        <dbReference type="Google" id="ProtNLM"/>
    </source>
</evidence>
<evidence type="ECO:0000256" key="1">
    <source>
        <dbReference type="SAM" id="MobiDB-lite"/>
    </source>
</evidence>
<feature type="chain" id="PRO_5036873856" description="TonB-like protein" evidence="2">
    <location>
        <begin position="20"/>
        <end position="211"/>
    </location>
</feature>
<dbReference type="Proteomes" id="UP000622475">
    <property type="component" value="Unassembled WGS sequence"/>
</dbReference>
<comment type="caution">
    <text evidence="3">The sequence shown here is derived from an EMBL/GenBank/DDBJ whole genome shotgun (WGS) entry which is preliminary data.</text>
</comment>
<evidence type="ECO:0000313" key="3">
    <source>
        <dbReference type="EMBL" id="MBE9661327.1"/>
    </source>
</evidence>
<protein>
    <recommendedName>
        <fullName evidence="5">TonB-like protein</fullName>
    </recommendedName>
</protein>
<dbReference type="EMBL" id="JADFFL010000002">
    <property type="protein sequence ID" value="MBE9661327.1"/>
    <property type="molecule type" value="Genomic_DNA"/>
</dbReference>
<organism evidence="3 4">
    <name type="scientific">Mucilaginibacter myungsuensis</name>
    <dbReference type="NCBI Taxonomy" id="649104"/>
    <lineage>
        <taxon>Bacteria</taxon>
        <taxon>Pseudomonadati</taxon>
        <taxon>Bacteroidota</taxon>
        <taxon>Sphingobacteriia</taxon>
        <taxon>Sphingobacteriales</taxon>
        <taxon>Sphingobacteriaceae</taxon>
        <taxon>Mucilaginibacter</taxon>
    </lineage>
</organism>
<evidence type="ECO:0000313" key="4">
    <source>
        <dbReference type="Proteomes" id="UP000622475"/>
    </source>
</evidence>